<dbReference type="Pfam" id="PF04397">
    <property type="entry name" value="LytTR"/>
    <property type="match status" value="1"/>
</dbReference>
<dbReference type="SUPFAM" id="SSF52172">
    <property type="entry name" value="CheY-like"/>
    <property type="match status" value="1"/>
</dbReference>
<dbReference type="SMART" id="SM00850">
    <property type="entry name" value="LytTR"/>
    <property type="match status" value="1"/>
</dbReference>
<evidence type="ECO:0000313" key="5">
    <source>
        <dbReference type="Proteomes" id="UP001238179"/>
    </source>
</evidence>
<dbReference type="InterPro" id="IPR007492">
    <property type="entry name" value="LytTR_DNA-bd_dom"/>
</dbReference>
<feature type="domain" description="Response regulatory" evidence="2">
    <location>
        <begin position="3"/>
        <end position="116"/>
    </location>
</feature>
<reference evidence="5" key="1">
    <citation type="journal article" date="2023" name="Int. J. Syst. Evol. Microbiol.">
        <title>Mesoterricola silvestris gen. nov., sp. nov., Mesoterricola sediminis sp. nov., Geothrix oryzae sp. nov., Geothrix edaphica sp. nov., Geothrix rubra sp. nov., and Geothrix limicola sp. nov., six novel members of Acidobacteriota isolated from soils.</title>
        <authorList>
            <person name="Itoh H."/>
            <person name="Sugisawa Y."/>
            <person name="Mise K."/>
            <person name="Xu Z."/>
            <person name="Kuniyasu M."/>
            <person name="Ushijima N."/>
            <person name="Kawano K."/>
            <person name="Kobayashi E."/>
            <person name="Shiratori Y."/>
            <person name="Masuda Y."/>
            <person name="Senoo K."/>
        </authorList>
    </citation>
    <scope>NUCLEOTIDE SEQUENCE [LARGE SCALE GENOMIC DNA]</scope>
    <source>
        <strain evidence="5">W79</strain>
    </source>
</reference>
<accession>A0AA48KCG0</accession>
<dbReference type="Gene3D" id="2.40.50.1020">
    <property type="entry name" value="LytTr DNA-binding domain"/>
    <property type="match status" value="1"/>
</dbReference>
<dbReference type="EMBL" id="AP027080">
    <property type="protein sequence ID" value="BDU73463.1"/>
    <property type="molecule type" value="Genomic_DNA"/>
</dbReference>
<dbReference type="InterPro" id="IPR011006">
    <property type="entry name" value="CheY-like_superfamily"/>
</dbReference>
<dbReference type="PROSITE" id="PS50110">
    <property type="entry name" value="RESPONSE_REGULATORY"/>
    <property type="match status" value="1"/>
</dbReference>
<keyword evidence="1" id="KW-0597">Phosphoprotein</keyword>
<proteinExistence type="predicted"/>
<keyword evidence="5" id="KW-1185">Reference proteome</keyword>
<dbReference type="AlphaFoldDB" id="A0AA48KCG0"/>
<evidence type="ECO:0000313" key="4">
    <source>
        <dbReference type="EMBL" id="BDU73463.1"/>
    </source>
</evidence>
<dbReference type="RefSeq" id="WP_316412134.1">
    <property type="nucleotide sequence ID" value="NZ_AP027080.1"/>
</dbReference>
<dbReference type="InterPro" id="IPR001789">
    <property type="entry name" value="Sig_transdc_resp-reg_receiver"/>
</dbReference>
<evidence type="ECO:0000259" key="2">
    <source>
        <dbReference type="PROSITE" id="PS50110"/>
    </source>
</evidence>
<dbReference type="PANTHER" id="PTHR37299:SF1">
    <property type="entry name" value="STAGE 0 SPORULATION PROTEIN A HOMOLOG"/>
    <property type="match status" value="1"/>
</dbReference>
<evidence type="ECO:0000256" key="1">
    <source>
        <dbReference type="PROSITE-ProRule" id="PRU00169"/>
    </source>
</evidence>
<sequence length="237" mass="26207">MMRAVVVDNEQNAREELEALLAEAGDIAVVGACANAIQAVRAIRAARPDVIFVDIHMPKVDGFQLVSMIEPEIMPCVVFVTAHDEYALKAFEENAVDYLLKPVQAERLARTLEKVRRYLGEGRKPVFQSPAIERIPCVCAQGTKLVAAVDVEFVRSSETGVHLVTARGEFLTELTLSLLEAKVPRMVRVHKQFLVNLDHVDVVGKGEPASVTLRTRSGQPVPVTRRYLADLKERLGI</sequence>
<dbReference type="SMART" id="SM00448">
    <property type="entry name" value="REC"/>
    <property type="match status" value="1"/>
</dbReference>
<feature type="domain" description="HTH LytTR-type" evidence="3">
    <location>
        <begin position="135"/>
        <end position="237"/>
    </location>
</feature>
<dbReference type="PANTHER" id="PTHR37299">
    <property type="entry name" value="TRANSCRIPTIONAL REGULATOR-RELATED"/>
    <property type="match status" value="1"/>
</dbReference>
<dbReference type="InterPro" id="IPR046947">
    <property type="entry name" value="LytR-like"/>
</dbReference>
<name>A0AA48KCG0_9BACT</name>
<dbReference type="Pfam" id="PF00072">
    <property type="entry name" value="Response_reg"/>
    <property type="match status" value="1"/>
</dbReference>
<keyword evidence="4" id="KW-0238">DNA-binding</keyword>
<organism evidence="4 5">
    <name type="scientific">Mesoterricola silvestris</name>
    <dbReference type="NCBI Taxonomy" id="2927979"/>
    <lineage>
        <taxon>Bacteria</taxon>
        <taxon>Pseudomonadati</taxon>
        <taxon>Acidobacteriota</taxon>
        <taxon>Holophagae</taxon>
        <taxon>Holophagales</taxon>
        <taxon>Holophagaceae</taxon>
        <taxon>Mesoterricola</taxon>
    </lineage>
</organism>
<protein>
    <submittedName>
        <fullName evidence="4">DNA-binding response regulator</fullName>
    </submittedName>
</protein>
<dbReference type="PROSITE" id="PS50930">
    <property type="entry name" value="HTH_LYTTR"/>
    <property type="match status" value="1"/>
</dbReference>
<dbReference type="KEGG" id="msil:METEAL_26370"/>
<gene>
    <name evidence="4" type="ORF">METEAL_26370</name>
</gene>
<feature type="modified residue" description="4-aspartylphosphate" evidence="1">
    <location>
        <position position="54"/>
    </location>
</feature>
<dbReference type="NCBIfam" id="NF008677">
    <property type="entry name" value="PRK11697.1"/>
    <property type="match status" value="1"/>
</dbReference>
<dbReference type="Gene3D" id="3.40.50.2300">
    <property type="match status" value="1"/>
</dbReference>
<evidence type="ECO:0000259" key="3">
    <source>
        <dbReference type="PROSITE" id="PS50930"/>
    </source>
</evidence>
<dbReference type="FunFam" id="3.40.50.2300:FF:000051">
    <property type="entry name" value="Two-component response regulator yehT"/>
    <property type="match status" value="1"/>
</dbReference>
<dbReference type="Proteomes" id="UP001238179">
    <property type="component" value="Chromosome"/>
</dbReference>
<dbReference type="GO" id="GO:0000156">
    <property type="term" value="F:phosphorelay response regulator activity"/>
    <property type="evidence" value="ECO:0007669"/>
    <property type="project" value="InterPro"/>
</dbReference>
<dbReference type="GO" id="GO:0003677">
    <property type="term" value="F:DNA binding"/>
    <property type="evidence" value="ECO:0007669"/>
    <property type="project" value="UniProtKB-KW"/>
</dbReference>